<keyword evidence="5" id="KW-0325">Glycoprotein</keyword>
<dbReference type="CDD" id="cd00054">
    <property type="entry name" value="EGF_CA"/>
    <property type="match status" value="1"/>
</dbReference>
<sequence>MASYLFCSFLVIAGFLVKKAHLEATCSATGDPHYRTFDGKLFHYQGKCSYVLSEDVDNKFKVYSENEACFGGRFTCTKAITVKVKGLTVHVSRGSNVTVFGIAVGLPYKKQGANIVKHGARTIRISTDIGFAVQYDGVYNVYITLHDRYQGKTIGLCGNFNGQKNDEFIMPDKQIARSNQIFADSWKVDRSCPDAPPLPNPCTTAGANIKEARAKCSLLRRQPFSACHNHVKVDSGFIQDCEYDVCACKGHPLSCLCEEYSAYADTCSLVGVNFQWKHLPQFKECVSPCAVAPCMNGGICENVGKGYKCTCASGYRGDRCQTEAEAVCSASGDPHYRTFDGKRYHFMGACQYVLAKDLDNSFLVLTKNKRCSGRASCVVAVTVSVKGLRIEMKKGSSLTVFGVVVTLPYNNQGTYIYPSLWQYKQERCLVVTRASLLRILLLLAGDVELCPGPMKPQCQACWKTIRRNQISGTCAECKNAFHLKCLKDELRNNKEKFYCNICFVNIADQDAGSPQTVDSNVLCTFMKKRGLKLFHQNVNGIMNKLDQIRLFLCKKDVHIFGISESHTSASINDSELEVDGYVVERKDRNSAVYGGVLCYIRDGISFQRRKDLEIDGVEAIWVEVFIVNSKSILICIVYKPPDSSLYLDKNFNSKFDNMLDIAINENKEVILAGDLNCDYLAPTDHRELKDVFKVNGLKQLITTATRITAHSKTLIDLFFTTHEQHIADSIVYANSLSDHDLTGIIRKINLQKFKSCKIRKRDFSKYDKMSFRRELSVIDWNGEFCGYDLNHDWNIFKEKLSRTIDNHVPFVEKSIRGRVNNELVSDTRKIANGFCRYFSTIGSRLQQNVVTITNKTCSSLRNDDNLMHTINPTGKFFKFSKVNCSKVAKILQSMRISKAAGPDNLPASLLKDASEELALPLCILVNMSFEYGTFPNAEKCGKVIPIYKSEDRASFDNYRPISVLNTVSKVIERIAHQQITDHLERNQLLCPQQFGFRRGKCTQHAVTYLNEHIRQNMDKSRCTGVVYLDLRKAFDTVSHACLLNKLPYYGIRNIELLWMKDYLLNRSQFVYFNQVKSDEEHVSCGVPQGSILGPLLFVLQINDLYLSLKKCNIIMYADDTVLYYSANGTDEIQRSINSDIERVSQWLDSNKLIVNLKKGKTEFVLYGTPQKLARQQDCSIMMNGTSINQVKEY</sequence>
<evidence type="ECO:0000256" key="3">
    <source>
        <dbReference type="ARBA" id="ARBA00022737"/>
    </source>
</evidence>
<keyword evidence="7" id="KW-0808">Transferase</keyword>
<dbReference type="Pfam" id="PF00078">
    <property type="entry name" value="RVT_1"/>
    <property type="match status" value="1"/>
</dbReference>
<dbReference type="Pfam" id="PF00094">
    <property type="entry name" value="VWD"/>
    <property type="match status" value="2"/>
</dbReference>
<dbReference type="SMART" id="SM00181">
    <property type="entry name" value="EGF"/>
    <property type="match status" value="1"/>
</dbReference>
<protein>
    <submittedName>
        <fullName evidence="7">RNA-directed DNA polymerase from mobile element jockey</fullName>
    </submittedName>
</protein>
<dbReference type="PANTHER" id="PTHR11339:SF402">
    <property type="entry name" value="VWFD DOMAIN-CONTAINING PROTEIN"/>
    <property type="match status" value="1"/>
</dbReference>
<dbReference type="Proteomes" id="UP001152795">
    <property type="component" value="Unassembled WGS sequence"/>
</dbReference>
<dbReference type="CDD" id="cd01650">
    <property type="entry name" value="RT_nLTR_like"/>
    <property type="match status" value="1"/>
</dbReference>
<dbReference type="FunFam" id="2.10.25.10:FF:000066">
    <property type="entry name" value="FAT atypical cadherin 4"/>
    <property type="match status" value="1"/>
</dbReference>
<keyword evidence="8" id="KW-1185">Reference proteome</keyword>
<dbReference type="SMART" id="SM00832">
    <property type="entry name" value="C8"/>
    <property type="match status" value="1"/>
</dbReference>
<dbReference type="InterPro" id="IPR050780">
    <property type="entry name" value="Mucin_vWF_Thrombospondin_sf"/>
</dbReference>
<dbReference type="OrthoDB" id="410381at2759"/>
<gene>
    <name evidence="7" type="ORF">PACLA_8A005397</name>
</gene>
<proteinExistence type="predicted"/>
<keyword evidence="7" id="KW-0695">RNA-directed DNA polymerase</keyword>
<dbReference type="GO" id="GO:0031012">
    <property type="term" value="C:extracellular matrix"/>
    <property type="evidence" value="ECO:0007669"/>
    <property type="project" value="TreeGrafter"/>
</dbReference>
<dbReference type="InterPro" id="IPR000742">
    <property type="entry name" value="EGF"/>
</dbReference>
<comment type="caution">
    <text evidence="7">The sequence shown here is derived from an EMBL/GenBank/DDBJ whole genome shotgun (WGS) entry which is preliminary data.</text>
</comment>
<dbReference type="PROSITE" id="PS00022">
    <property type="entry name" value="EGF_1"/>
    <property type="match status" value="1"/>
</dbReference>
<dbReference type="InterPro" id="IPR014853">
    <property type="entry name" value="VWF/SSPO/ZAN-like_Cys-rich_dom"/>
</dbReference>
<dbReference type="Pfam" id="PF00008">
    <property type="entry name" value="EGF"/>
    <property type="match status" value="1"/>
</dbReference>
<dbReference type="SUPFAM" id="SSF57903">
    <property type="entry name" value="FYVE/PHD zinc finger"/>
    <property type="match status" value="1"/>
</dbReference>
<reference evidence="7" key="1">
    <citation type="submission" date="2020-04" db="EMBL/GenBank/DDBJ databases">
        <authorList>
            <person name="Alioto T."/>
            <person name="Alioto T."/>
            <person name="Gomez Garrido J."/>
        </authorList>
    </citation>
    <scope>NUCLEOTIDE SEQUENCE</scope>
    <source>
        <strain evidence="7">A484AB</strain>
    </source>
</reference>
<dbReference type="SUPFAM" id="SSF56219">
    <property type="entry name" value="DNase I-like"/>
    <property type="match status" value="1"/>
</dbReference>
<dbReference type="PROSITE" id="PS00010">
    <property type="entry name" value="ASX_HYDROXYL"/>
    <property type="match status" value="1"/>
</dbReference>
<dbReference type="InterPro" id="IPR036691">
    <property type="entry name" value="Endo/exonu/phosph_ase_sf"/>
</dbReference>
<evidence type="ECO:0000256" key="6">
    <source>
        <dbReference type="PROSITE-ProRule" id="PRU00076"/>
    </source>
</evidence>
<name>A0A6S7GUV0_PARCT</name>
<dbReference type="GO" id="GO:0005615">
    <property type="term" value="C:extracellular space"/>
    <property type="evidence" value="ECO:0007669"/>
    <property type="project" value="TreeGrafter"/>
</dbReference>
<evidence type="ECO:0000256" key="5">
    <source>
        <dbReference type="ARBA" id="ARBA00023180"/>
    </source>
</evidence>
<evidence type="ECO:0000256" key="1">
    <source>
        <dbReference type="ARBA" id="ARBA00022536"/>
    </source>
</evidence>
<accession>A0A6S7GUV0</accession>
<dbReference type="InterPro" id="IPR000152">
    <property type="entry name" value="EGF-type_Asp/Asn_hydroxyl_site"/>
</dbReference>
<keyword evidence="3" id="KW-0677">Repeat</keyword>
<dbReference type="EMBL" id="CACRXK020002304">
    <property type="protein sequence ID" value="CAB3993656.1"/>
    <property type="molecule type" value="Genomic_DNA"/>
</dbReference>
<dbReference type="CDD" id="cd15489">
    <property type="entry name" value="PHD_SF"/>
    <property type="match status" value="1"/>
</dbReference>
<dbReference type="Gene3D" id="2.10.25.10">
    <property type="entry name" value="Laminin"/>
    <property type="match status" value="1"/>
</dbReference>
<evidence type="ECO:0000256" key="4">
    <source>
        <dbReference type="ARBA" id="ARBA00023157"/>
    </source>
</evidence>
<dbReference type="InterPro" id="IPR000477">
    <property type="entry name" value="RT_dom"/>
</dbReference>
<dbReference type="InterPro" id="IPR043502">
    <property type="entry name" value="DNA/RNA_pol_sf"/>
</dbReference>
<dbReference type="SMART" id="SM00179">
    <property type="entry name" value="EGF_CA"/>
    <property type="match status" value="1"/>
</dbReference>
<dbReference type="SMART" id="SM00216">
    <property type="entry name" value="VWD"/>
    <property type="match status" value="2"/>
</dbReference>
<organism evidence="7 8">
    <name type="scientific">Paramuricea clavata</name>
    <name type="common">Red gorgonian</name>
    <name type="synonym">Violescent sea-whip</name>
    <dbReference type="NCBI Taxonomy" id="317549"/>
    <lineage>
        <taxon>Eukaryota</taxon>
        <taxon>Metazoa</taxon>
        <taxon>Cnidaria</taxon>
        <taxon>Anthozoa</taxon>
        <taxon>Octocorallia</taxon>
        <taxon>Malacalcyonacea</taxon>
        <taxon>Plexauridae</taxon>
        <taxon>Paramuricea</taxon>
    </lineage>
</organism>
<keyword evidence="2" id="KW-0732">Signal</keyword>
<dbReference type="InterPro" id="IPR005135">
    <property type="entry name" value="Endo/exonuclease/phosphatase"/>
</dbReference>
<dbReference type="PROSITE" id="PS01186">
    <property type="entry name" value="EGF_2"/>
    <property type="match status" value="1"/>
</dbReference>
<dbReference type="Pfam" id="PF14529">
    <property type="entry name" value="Exo_endo_phos_2"/>
    <property type="match status" value="1"/>
</dbReference>
<dbReference type="InterPro" id="IPR001881">
    <property type="entry name" value="EGF-like_Ca-bd_dom"/>
</dbReference>
<comment type="caution">
    <text evidence="6">Lacks conserved residue(s) required for the propagation of feature annotation.</text>
</comment>
<evidence type="ECO:0000313" key="8">
    <source>
        <dbReference type="Proteomes" id="UP001152795"/>
    </source>
</evidence>
<dbReference type="PANTHER" id="PTHR11339">
    <property type="entry name" value="EXTRACELLULAR MATRIX GLYCOPROTEIN RELATED"/>
    <property type="match status" value="1"/>
</dbReference>
<dbReference type="PROSITE" id="PS50026">
    <property type="entry name" value="EGF_3"/>
    <property type="match status" value="1"/>
</dbReference>
<keyword evidence="4 6" id="KW-1015">Disulfide bond</keyword>
<dbReference type="SUPFAM" id="SSF57196">
    <property type="entry name" value="EGF/Laminin"/>
    <property type="match status" value="1"/>
</dbReference>
<dbReference type="Gene3D" id="3.60.10.10">
    <property type="entry name" value="Endonuclease/exonuclease/phosphatase"/>
    <property type="match status" value="1"/>
</dbReference>
<dbReference type="SUPFAM" id="SSF56672">
    <property type="entry name" value="DNA/RNA polymerases"/>
    <property type="match status" value="1"/>
</dbReference>
<dbReference type="AlphaFoldDB" id="A0A6S7GUV0"/>
<keyword evidence="7" id="KW-0548">Nucleotidyltransferase</keyword>
<dbReference type="InterPro" id="IPR011011">
    <property type="entry name" value="Znf_FYVE_PHD"/>
</dbReference>
<dbReference type="Gene3D" id="3.30.40.10">
    <property type="entry name" value="Zinc/RING finger domain, C3HC4 (zinc finger)"/>
    <property type="match status" value="1"/>
</dbReference>
<dbReference type="InterPro" id="IPR001846">
    <property type="entry name" value="VWF_type-D"/>
</dbReference>
<dbReference type="InterPro" id="IPR013083">
    <property type="entry name" value="Znf_RING/FYVE/PHD"/>
</dbReference>
<dbReference type="GO" id="GO:0005509">
    <property type="term" value="F:calcium ion binding"/>
    <property type="evidence" value="ECO:0007669"/>
    <property type="project" value="InterPro"/>
</dbReference>
<evidence type="ECO:0000256" key="2">
    <source>
        <dbReference type="ARBA" id="ARBA00022729"/>
    </source>
</evidence>
<keyword evidence="1 6" id="KW-0245">EGF-like domain</keyword>
<feature type="disulfide bond" evidence="6">
    <location>
        <begin position="311"/>
        <end position="320"/>
    </location>
</feature>
<dbReference type="PROSITE" id="PS50878">
    <property type="entry name" value="RT_POL"/>
    <property type="match status" value="1"/>
</dbReference>
<dbReference type="Pfam" id="PF08742">
    <property type="entry name" value="C8"/>
    <property type="match status" value="1"/>
</dbReference>
<dbReference type="GO" id="GO:0003964">
    <property type="term" value="F:RNA-directed DNA polymerase activity"/>
    <property type="evidence" value="ECO:0007669"/>
    <property type="project" value="UniProtKB-KW"/>
</dbReference>
<evidence type="ECO:0000313" key="7">
    <source>
        <dbReference type="EMBL" id="CAB3993656.1"/>
    </source>
</evidence>
<dbReference type="PROSITE" id="PS51233">
    <property type="entry name" value="VWFD"/>
    <property type="match status" value="2"/>
</dbReference>